<feature type="non-terminal residue" evidence="2">
    <location>
        <position position="1"/>
    </location>
</feature>
<gene>
    <name evidence="2" type="ORF">N307_03715</name>
</gene>
<proteinExistence type="predicted"/>
<evidence type="ECO:0000313" key="2">
    <source>
        <dbReference type="EMBL" id="KFV62115.1"/>
    </source>
</evidence>
<reference evidence="2 3" key="1">
    <citation type="submission" date="2014-04" db="EMBL/GenBank/DDBJ databases">
        <title>Genome evolution of avian class.</title>
        <authorList>
            <person name="Zhang G."/>
            <person name="Li C."/>
        </authorList>
    </citation>
    <scope>NUCLEOTIDE SEQUENCE [LARGE SCALE GENOMIC DNA]</scope>
    <source>
        <strain evidence="2">BGI_N307</strain>
    </source>
</reference>
<sequence>QAAACRECFSLALGIEGEGENTCVRCDQVNFLLSLVAELKDEVSRLRSIRESKRELDMWKKALQISPAEGRVPGNREAWIQVPARGCKGNPSRTPPPLPLPLHSKYEALQAEGSRDERVEEQPSGEEPKAKQSPSTIATSSTKKRRRVIVVGNSLLGVTEGPICRRNPSHREVCSLPGAWVRNITRRLPELIQPSDYYPLLVIQAGSDEIDKKGMRAIKKEFKALGQLIDGAGAQVVFFSVPSVTGEYTERNGRTHTINNWLRGWWQQQNFGFFEHGTTFTAPDLLGPDGVQLSRKGKRVLALELAGLIKRALN</sequence>
<evidence type="ECO:0000256" key="1">
    <source>
        <dbReference type="SAM" id="MobiDB-lite"/>
    </source>
</evidence>
<feature type="compositionally biased region" description="Polar residues" evidence="1">
    <location>
        <begin position="132"/>
        <end position="141"/>
    </location>
</feature>
<dbReference type="STRING" id="118200.A0A093FW11"/>
<dbReference type="EMBL" id="KL214856">
    <property type="protein sequence ID" value="KFV62115.1"/>
    <property type="molecule type" value="Genomic_DNA"/>
</dbReference>
<protein>
    <recommendedName>
        <fullName evidence="4">SGNH hydrolase-type esterase domain-containing protein</fullName>
    </recommendedName>
</protein>
<feature type="compositionally biased region" description="Basic and acidic residues" evidence="1">
    <location>
        <begin position="113"/>
        <end position="130"/>
    </location>
</feature>
<organism evidence="2 3">
    <name type="scientific">Dryobates pubescens</name>
    <name type="common">Downy woodpecker</name>
    <name type="synonym">Picoides pubescens</name>
    <dbReference type="NCBI Taxonomy" id="118200"/>
    <lineage>
        <taxon>Eukaryota</taxon>
        <taxon>Metazoa</taxon>
        <taxon>Chordata</taxon>
        <taxon>Craniata</taxon>
        <taxon>Vertebrata</taxon>
        <taxon>Euteleostomi</taxon>
        <taxon>Archelosauria</taxon>
        <taxon>Archosauria</taxon>
        <taxon>Dinosauria</taxon>
        <taxon>Saurischia</taxon>
        <taxon>Theropoda</taxon>
        <taxon>Coelurosauria</taxon>
        <taxon>Aves</taxon>
        <taxon>Neognathae</taxon>
        <taxon>Neoaves</taxon>
        <taxon>Telluraves</taxon>
        <taxon>Coraciimorphae</taxon>
        <taxon>Piciformes</taxon>
        <taxon>Picidae</taxon>
        <taxon>Dryobates</taxon>
    </lineage>
</organism>
<accession>A0A093FW11</accession>
<name>A0A093FW11_DRYPU</name>
<feature type="non-terminal residue" evidence="2">
    <location>
        <position position="314"/>
    </location>
</feature>
<dbReference type="Gene3D" id="3.40.50.12690">
    <property type="match status" value="1"/>
</dbReference>
<feature type="region of interest" description="Disordered" evidence="1">
    <location>
        <begin position="110"/>
        <end position="144"/>
    </location>
</feature>
<dbReference type="AlphaFoldDB" id="A0A093FW11"/>
<dbReference type="Gene3D" id="3.40.50.12700">
    <property type="match status" value="1"/>
</dbReference>
<evidence type="ECO:0000313" key="3">
    <source>
        <dbReference type="Proteomes" id="UP000053875"/>
    </source>
</evidence>
<evidence type="ECO:0008006" key="4">
    <source>
        <dbReference type="Google" id="ProtNLM"/>
    </source>
</evidence>
<keyword evidence="3" id="KW-1185">Reference proteome</keyword>
<dbReference type="Proteomes" id="UP000053875">
    <property type="component" value="Unassembled WGS sequence"/>
</dbReference>
<dbReference type="SUPFAM" id="SSF52266">
    <property type="entry name" value="SGNH hydrolase"/>
    <property type="match status" value="1"/>
</dbReference>